<name>A0A9X4R3Y3_9BURK</name>
<dbReference type="Proteomes" id="UP001152766">
    <property type="component" value="Unassembled WGS sequence"/>
</dbReference>
<dbReference type="EMBL" id="SGUG01000004">
    <property type="protein sequence ID" value="MDG0861539.1"/>
    <property type="molecule type" value="Genomic_DNA"/>
</dbReference>
<accession>A0A9X4R3Y3</accession>
<protein>
    <submittedName>
        <fullName evidence="1">Uncharacterized protein</fullName>
    </submittedName>
</protein>
<evidence type="ECO:0000313" key="1">
    <source>
        <dbReference type="EMBL" id="MDG0861539.1"/>
    </source>
</evidence>
<evidence type="ECO:0000313" key="2">
    <source>
        <dbReference type="Proteomes" id="UP001152766"/>
    </source>
</evidence>
<organism evidence="1 2">
    <name type="scientific">Pelomonas aquatica</name>
    <dbReference type="NCBI Taxonomy" id="431058"/>
    <lineage>
        <taxon>Bacteria</taxon>
        <taxon>Pseudomonadati</taxon>
        <taxon>Pseudomonadota</taxon>
        <taxon>Betaproteobacteria</taxon>
        <taxon>Burkholderiales</taxon>
        <taxon>Sphaerotilaceae</taxon>
        <taxon>Roseateles</taxon>
    </lineage>
</organism>
<dbReference type="AlphaFoldDB" id="A0A9X4R3Y3"/>
<sequence>MTNEDPQPISALWQNEFNVDNLIDYARASKDLSDYIRVLVKEGYRHLVVPSRGAVPFINAAAAAWRLDVRALPNFDDRLREMTELTYSPFHQKLVLPFSADPQDATQTTMSIRRYWSRVLAALVRRNGTDPHLTLYKVLVESLAKRSWLAALPSKLPTEKFIFVDTVVSGRAICEIFKAFEELGLNECHFVLIVDARGAEVASRYQREITAMADQGRCTVIPVNRLFTEDRGPAVSGVWSTVYPQVLDAVRQRFEWARDAYGAGTFYWQVSSSQVKQREGIGTTDYNMPVTQMYASISVGIFTAVRALQDLEGVEQKLVDQVGRHATGFEDMLSERKAEIEINLRRQLKYQLMSFRESVDEMRPYSPMDKETTRTLAEPRVLEAHPNAVVEVSSSHLVRVKLPESEVARVMIDAEREIALGKDVLDDDWFR</sequence>
<proteinExistence type="predicted"/>
<dbReference type="RefSeq" id="WP_268149340.1">
    <property type="nucleotide sequence ID" value="NZ_JAPPUW010000006.1"/>
</dbReference>
<keyword evidence="2" id="KW-1185">Reference proteome</keyword>
<gene>
    <name evidence="1" type="ORF">EXJ73_03505</name>
</gene>
<reference evidence="1" key="1">
    <citation type="submission" date="2019-02" db="EMBL/GenBank/DDBJ databases">
        <title>Draft genome of the type strain Pelomonas aquatica CCUG 52575T.</title>
        <authorList>
            <person name="Gomila M."/>
            <person name="Lalucat J."/>
        </authorList>
    </citation>
    <scope>NUCLEOTIDE SEQUENCE</scope>
    <source>
        <strain evidence="1">CCUG 52575</strain>
    </source>
</reference>
<comment type="caution">
    <text evidence="1">The sequence shown here is derived from an EMBL/GenBank/DDBJ whole genome shotgun (WGS) entry which is preliminary data.</text>
</comment>